<sequence length="134" mass="15195">MDINHMVHASPRVLPISDSSKVQTGVQPDMTNQKQPLQNRIQHLKDSNGDFFDAGTLSGYSKEQIDKAIEDANRLLVGKNTKFSYKIHEDTQRIIIELKDIQTDEVVKEIPPQKMLDIIADIWKQTGIIVDKKG</sequence>
<dbReference type="SUPFAM" id="SSF160214">
    <property type="entry name" value="FlaG-like"/>
    <property type="match status" value="1"/>
</dbReference>
<keyword evidence="1" id="KW-0282">Flagellum</keyword>
<dbReference type="AlphaFoldDB" id="A0A4S3B6U6"/>
<organism evidence="1 2">
    <name type="scientific">Vagococcus silagei</name>
    <dbReference type="NCBI Taxonomy" id="2508885"/>
    <lineage>
        <taxon>Bacteria</taxon>
        <taxon>Bacillati</taxon>
        <taxon>Bacillota</taxon>
        <taxon>Bacilli</taxon>
        <taxon>Lactobacillales</taxon>
        <taxon>Enterococcaceae</taxon>
        <taxon>Vagococcus</taxon>
    </lineage>
</organism>
<protein>
    <submittedName>
        <fullName evidence="1">Flagellar protein FlaG</fullName>
    </submittedName>
</protein>
<evidence type="ECO:0000313" key="1">
    <source>
        <dbReference type="EMBL" id="THB61306.1"/>
    </source>
</evidence>
<dbReference type="PANTHER" id="PTHR37166">
    <property type="entry name" value="PROTEIN FLAG"/>
    <property type="match status" value="1"/>
</dbReference>
<proteinExistence type="predicted"/>
<gene>
    <name evidence="1" type="ORF">ESZ54_06035</name>
</gene>
<keyword evidence="1" id="KW-0969">Cilium</keyword>
<evidence type="ECO:0000313" key="2">
    <source>
        <dbReference type="Proteomes" id="UP000310506"/>
    </source>
</evidence>
<reference evidence="1 2" key="1">
    <citation type="submission" date="2019-01" db="EMBL/GenBank/DDBJ databases">
        <title>Vagococcus silagei sp. nov. isolated from brewer's grain.</title>
        <authorList>
            <person name="Guu J.-R."/>
        </authorList>
    </citation>
    <scope>NUCLEOTIDE SEQUENCE [LARGE SCALE GENOMIC DNA]</scope>
    <source>
        <strain evidence="1 2">2B-2</strain>
    </source>
</reference>
<keyword evidence="1" id="KW-0966">Cell projection</keyword>
<dbReference type="InterPro" id="IPR005186">
    <property type="entry name" value="FlaG"/>
</dbReference>
<name>A0A4S3B6U6_9ENTE</name>
<dbReference type="Proteomes" id="UP000310506">
    <property type="component" value="Unassembled WGS sequence"/>
</dbReference>
<accession>A0A4S3B6U6</accession>
<dbReference type="OrthoDB" id="9799867at2"/>
<dbReference type="PANTHER" id="PTHR37166:SF1">
    <property type="entry name" value="PROTEIN FLAG"/>
    <property type="match status" value="1"/>
</dbReference>
<dbReference type="Pfam" id="PF03646">
    <property type="entry name" value="FlaG"/>
    <property type="match status" value="1"/>
</dbReference>
<dbReference type="InterPro" id="IPR035924">
    <property type="entry name" value="FlaG-like_sf"/>
</dbReference>
<dbReference type="RefSeq" id="WP_136136770.1">
    <property type="nucleotide sequence ID" value="NZ_SDGV01000014.1"/>
</dbReference>
<dbReference type="Gene3D" id="3.30.160.170">
    <property type="entry name" value="FlaG-like"/>
    <property type="match status" value="1"/>
</dbReference>
<dbReference type="EMBL" id="SDGV01000014">
    <property type="protein sequence ID" value="THB61306.1"/>
    <property type="molecule type" value="Genomic_DNA"/>
</dbReference>
<comment type="caution">
    <text evidence="1">The sequence shown here is derived from an EMBL/GenBank/DDBJ whole genome shotgun (WGS) entry which is preliminary data.</text>
</comment>
<keyword evidence="2" id="KW-1185">Reference proteome</keyword>